<keyword evidence="3" id="KW-1185">Reference proteome</keyword>
<dbReference type="EMBL" id="CP043494">
    <property type="protein sequence ID" value="WNG43262.1"/>
    <property type="molecule type" value="Genomic_DNA"/>
</dbReference>
<organism evidence="2 3">
    <name type="scientific">Archangium minus</name>
    <dbReference type="NCBI Taxonomy" id="83450"/>
    <lineage>
        <taxon>Bacteria</taxon>
        <taxon>Pseudomonadati</taxon>
        <taxon>Myxococcota</taxon>
        <taxon>Myxococcia</taxon>
        <taxon>Myxococcales</taxon>
        <taxon>Cystobacterineae</taxon>
        <taxon>Archangiaceae</taxon>
        <taxon>Archangium</taxon>
    </lineage>
</organism>
<proteinExistence type="predicted"/>
<dbReference type="SUPFAM" id="SSF69322">
    <property type="entry name" value="Tricorn protease domain 2"/>
    <property type="match status" value="1"/>
</dbReference>
<gene>
    <name evidence="2" type="ORF">F0U60_03505</name>
</gene>
<evidence type="ECO:0000313" key="3">
    <source>
        <dbReference type="Proteomes" id="UP001611383"/>
    </source>
</evidence>
<dbReference type="Proteomes" id="UP001611383">
    <property type="component" value="Chromosome"/>
</dbReference>
<name>A0ABY9WHJ4_9BACT</name>
<evidence type="ECO:0000313" key="2">
    <source>
        <dbReference type="EMBL" id="WNG43262.1"/>
    </source>
</evidence>
<reference evidence="2 3" key="1">
    <citation type="submission" date="2019-08" db="EMBL/GenBank/DDBJ databases">
        <title>Archangium and Cystobacter genomes.</title>
        <authorList>
            <person name="Chen I.-C.K."/>
            <person name="Wielgoss S."/>
        </authorList>
    </citation>
    <scope>NUCLEOTIDE SEQUENCE [LARGE SCALE GENOMIC DNA]</scope>
    <source>
        <strain evidence="2 3">Cbm 6</strain>
    </source>
</reference>
<feature type="region of interest" description="Disordered" evidence="1">
    <location>
        <begin position="192"/>
        <end position="212"/>
    </location>
</feature>
<protein>
    <submittedName>
        <fullName evidence="2">Uncharacterized protein</fullName>
    </submittedName>
</protein>
<dbReference type="RefSeq" id="WP_395813917.1">
    <property type="nucleotide sequence ID" value="NZ_CP043494.1"/>
</dbReference>
<evidence type="ECO:0000256" key="1">
    <source>
        <dbReference type="SAM" id="MobiDB-lite"/>
    </source>
</evidence>
<sequence length="359" mass="40454">MKLQLLQTLPPSLRVRDATFLNEDTLLFTDSSANVQRFSLENERVTLLHRGEDVLAPCMKARFTMDDRDVSDIYHQSFQQLAGLFPCLGVSPRGDALLVAIRPYVYVGWSATQDAWKFLAVGSGFYSPPEFVFSPDGNRCAVITEDVTDIFELPSLNNLFALDTRSCTWHPSRSALLCVSEDTNDLCSIDPNQPGPIHDNRRASPKPLVSLSHGEESQGDTYHIAILHDGTLTSFSDVRSFIDIWQLEPLQTLARVELKEEPLRIVGAPGQPWFAVEGRARIQSGDAQRREYYVQLWDTASRAAVSERLLDQTDIRFSPSGRRFVTFGMSEVNPNPYPREPDPNAREQGRPVLVWEIET</sequence>
<accession>A0ABY9WHJ4</accession>